<keyword evidence="2" id="KW-0812">Transmembrane</keyword>
<comment type="caution">
    <text evidence="3">The sequence shown here is derived from an EMBL/GenBank/DDBJ whole genome shotgun (WGS) entry which is preliminary data.</text>
</comment>
<feature type="compositionally biased region" description="Basic residues" evidence="1">
    <location>
        <begin position="86"/>
        <end position="95"/>
    </location>
</feature>
<evidence type="ECO:0000313" key="3">
    <source>
        <dbReference type="EMBL" id="PUU83546.1"/>
    </source>
</evidence>
<sequence>MGGEGLGWAGLGWAGAGLAIVSFCIIISFLKPPHTYHTSNPPQVPHNIGARPTSLLVSSSFKLFLSSLATLLASSQRQHSYVYRTTKSHTRKSHTNSHSTHPHEAPKPQSQKVPCHMIRYDTHPPGPTPLENSNEAF</sequence>
<dbReference type="Proteomes" id="UP000244722">
    <property type="component" value="Unassembled WGS sequence"/>
</dbReference>
<dbReference type="EMBL" id="NESQ01000009">
    <property type="protein sequence ID" value="PUU83546.1"/>
    <property type="molecule type" value="Genomic_DNA"/>
</dbReference>
<proteinExistence type="predicted"/>
<name>A0A2T7A719_TUBBO</name>
<accession>A0A2T7A719</accession>
<feature type="region of interest" description="Disordered" evidence="1">
    <location>
        <begin position="85"/>
        <end position="137"/>
    </location>
</feature>
<evidence type="ECO:0000256" key="1">
    <source>
        <dbReference type="SAM" id="MobiDB-lite"/>
    </source>
</evidence>
<keyword evidence="4" id="KW-1185">Reference proteome</keyword>
<keyword evidence="2" id="KW-0472">Membrane</keyword>
<dbReference type="AlphaFoldDB" id="A0A2T7A719"/>
<gene>
    <name evidence="3" type="ORF">B9Z19DRAFT_1060851</name>
</gene>
<organism evidence="3 4">
    <name type="scientific">Tuber borchii</name>
    <name type="common">White truffle</name>
    <dbReference type="NCBI Taxonomy" id="42251"/>
    <lineage>
        <taxon>Eukaryota</taxon>
        <taxon>Fungi</taxon>
        <taxon>Dikarya</taxon>
        <taxon>Ascomycota</taxon>
        <taxon>Pezizomycotina</taxon>
        <taxon>Pezizomycetes</taxon>
        <taxon>Pezizales</taxon>
        <taxon>Tuberaceae</taxon>
        <taxon>Tuber</taxon>
    </lineage>
</organism>
<reference evidence="3 4" key="1">
    <citation type="submission" date="2017-04" db="EMBL/GenBank/DDBJ databases">
        <title>Draft genome sequence of Tuber borchii Vittad., a whitish edible truffle.</title>
        <authorList>
            <consortium name="DOE Joint Genome Institute"/>
            <person name="Murat C."/>
            <person name="Kuo A."/>
            <person name="Barry K.W."/>
            <person name="Clum A."/>
            <person name="Dockter R.B."/>
            <person name="Fauchery L."/>
            <person name="Iotti M."/>
            <person name="Kohler A."/>
            <person name="Labutti K."/>
            <person name="Lindquist E.A."/>
            <person name="Lipzen A."/>
            <person name="Ohm R.A."/>
            <person name="Wang M."/>
            <person name="Grigoriev I.V."/>
            <person name="Zambonelli A."/>
            <person name="Martin F.M."/>
        </authorList>
    </citation>
    <scope>NUCLEOTIDE SEQUENCE [LARGE SCALE GENOMIC DNA]</scope>
    <source>
        <strain evidence="3 4">Tbo3840</strain>
    </source>
</reference>
<evidence type="ECO:0000256" key="2">
    <source>
        <dbReference type="SAM" id="Phobius"/>
    </source>
</evidence>
<protein>
    <submittedName>
        <fullName evidence="3">Uncharacterized protein</fullName>
    </submittedName>
</protein>
<keyword evidence="2" id="KW-1133">Transmembrane helix</keyword>
<evidence type="ECO:0000313" key="4">
    <source>
        <dbReference type="Proteomes" id="UP000244722"/>
    </source>
</evidence>
<feature type="transmembrane region" description="Helical" evidence="2">
    <location>
        <begin position="6"/>
        <end position="30"/>
    </location>
</feature>